<keyword evidence="8" id="KW-1185">Reference proteome</keyword>
<dbReference type="CDD" id="cd03784">
    <property type="entry name" value="GT1_Gtf-like"/>
    <property type="match status" value="1"/>
</dbReference>
<proteinExistence type="inferred from homology"/>
<evidence type="ECO:0000256" key="2">
    <source>
        <dbReference type="ARBA" id="ARBA00022676"/>
    </source>
</evidence>
<dbReference type="Pfam" id="PF06722">
    <property type="entry name" value="EryCIII-like_C"/>
    <property type="match status" value="1"/>
</dbReference>
<evidence type="ECO:0000259" key="5">
    <source>
        <dbReference type="Pfam" id="PF06722"/>
    </source>
</evidence>
<dbReference type="SUPFAM" id="SSF53756">
    <property type="entry name" value="UDP-Glycosyltransferase/glycogen phosphorylase"/>
    <property type="match status" value="1"/>
</dbReference>
<evidence type="ECO:0000313" key="8">
    <source>
        <dbReference type="Proteomes" id="UP001501371"/>
    </source>
</evidence>
<accession>A0ABP4F4A2</accession>
<dbReference type="Proteomes" id="UP001501371">
    <property type="component" value="Unassembled WGS sequence"/>
</dbReference>
<name>A0ABP4F4A2_9ACTN</name>
<feature type="domain" description="Erythromycin biosynthesis protein CIII-like N-terminal" evidence="6">
    <location>
        <begin position="22"/>
        <end position="264"/>
    </location>
</feature>
<dbReference type="Gene3D" id="3.40.50.2000">
    <property type="entry name" value="Glycogen Phosphorylase B"/>
    <property type="match status" value="2"/>
</dbReference>
<dbReference type="InterPro" id="IPR048284">
    <property type="entry name" value="EryCIII-like_N"/>
</dbReference>
<evidence type="ECO:0000259" key="6">
    <source>
        <dbReference type="Pfam" id="PF21036"/>
    </source>
</evidence>
<organism evidence="7 8">
    <name type="scientific">Streptomyces hebeiensis</name>
    <dbReference type="NCBI Taxonomy" id="229486"/>
    <lineage>
        <taxon>Bacteria</taxon>
        <taxon>Bacillati</taxon>
        <taxon>Actinomycetota</taxon>
        <taxon>Actinomycetes</taxon>
        <taxon>Kitasatosporales</taxon>
        <taxon>Streptomycetaceae</taxon>
        <taxon>Streptomyces</taxon>
    </lineage>
</organism>
<dbReference type="InterPro" id="IPR002213">
    <property type="entry name" value="UDP_glucos_trans"/>
</dbReference>
<protein>
    <submittedName>
        <fullName evidence="7">Glycosyltransferase</fullName>
    </submittedName>
</protein>
<evidence type="ECO:0000256" key="1">
    <source>
        <dbReference type="ARBA" id="ARBA00006962"/>
    </source>
</evidence>
<dbReference type="InterPro" id="IPR050426">
    <property type="entry name" value="Glycosyltransferase_28"/>
</dbReference>
<dbReference type="PANTHER" id="PTHR48050">
    <property type="entry name" value="STEROL 3-BETA-GLUCOSYLTRANSFERASE"/>
    <property type="match status" value="1"/>
</dbReference>
<dbReference type="InterPro" id="IPR010610">
    <property type="entry name" value="EryCIII-like_C"/>
</dbReference>
<evidence type="ECO:0000256" key="3">
    <source>
        <dbReference type="ARBA" id="ARBA00022679"/>
    </source>
</evidence>
<comment type="caution">
    <text evidence="7">The sequence shown here is derived from an EMBL/GenBank/DDBJ whole genome shotgun (WGS) entry which is preliminary data.</text>
</comment>
<reference evidence="8" key="1">
    <citation type="journal article" date="2019" name="Int. J. Syst. Evol. Microbiol.">
        <title>The Global Catalogue of Microorganisms (GCM) 10K type strain sequencing project: providing services to taxonomists for standard genome sequencing and annotation.</title>
        <authorList>
            <consortium name="The Broad Institute Genomics Platform"/>
            <consortium name="The Broad Institute Genome Sequencing Center for Infectious Disease"/>
            <person name="Wu L."/>
            <person name="Ma J."/>
        </authorList>
    </citation>
    <scope>NUCLEOTIDE SEQUENCE [LARGE SCALE GENOMIC DNA]</scope>
    <source>
        <strain evidence="8">JCM 12696</strain>
    </source>
</reference>
<dbReference type="EMBL" id="BAAAKV010000005">
    <property type="protein sequence ID" value="GAA1154917.1"/>
    <property type="molecule type" value="Genomic_DNA"/>
</dbReference>
<keyword evidence="4" id="KW-0045">Antibiotic biosynthesis</keyword>
<gene>
    <name evidence="7" type="ORF">GCM10009654_08080</name>
</gene>
<keyword evidence="3" id="KW-0808">Transferase</keyword>
<keyword evidence="2" id="KW-0328">Glycosyltransferase</keyword>
<dbReference type="Pfam" id="PF21036">
    <property type="entry name" value="EryCIII-like_N"/>
    <property type="match status" value="1"/>
</dbReference>
<evidence type="ECO:0000313" key="7">
    <source>
        <dbReference type="EMBL" id="GAA1154917.1"/>
    </source>
</evidence>
<dbReference type="InterPro" id="IPR030953">
    <property type="entry name" value="Glycosyl_450act"/>
</dbReference>
<evidence type="ECO:0000256" key="4">
    <source>
        <dbReference type="ARBA" id="ARBA00023194"/>
    </source>
</evidence>
<dbReference type="RefSeq" id="WP_344270179.1">
    <property type="nucleotide sequence ID" value="NZ_BAAAKV010000005.1"/>
</dbReference>
<feature type="domain" description="Erythromycin biosynthesis protein CIII-like C-terminal" evidence="5">
    <location>
        <begin position="280"/>
        <end position="423"/>
    </location>
</feature>
<comment type="similarity">
    <text evidence="1">Belongs to the glycosyltransferase 28 family.</text>
</comment>
<dbReference type="PANTHER" id="PTHR48050:SF13">
    <property type="entry name" value="STEROL 3-BETA-GLUCOSYLTRANSFERASE UGT80A2"/>
    <property type="match status" value="1"/>
</dbReference>
<sequence>MRILFATYSEKTHFLSMVPLAWTLRAAGHDVRVASQPELVDVITTAGLPAVPVGTDHALWAVARRILNERFAAFDPQLYRETRLGRTPPFDLPRQQHLITWEYLRGADRDAAATARLINSSMLDQLVAFARSWRPDLVIWEPTSYAAPIAARAADAPHVRFMWGPDHYGALRGHFRRVRDEQPPAERTDALADWIGEQAARHGVAFGEDLITGQATLDQLPPSLRRRGDLDYLPIRYVPYGGAAVLPDWLREPPARTRVALTLGLSATDRFGGYVVPAGEILRALGDLDIEVVATIAQQERKKLGPVPDNVRVVTFAPLHALLSTCTAVIHHGGAGTVATSSLLGLPQLIVPDQGDGEYAATRMAEQGAGILLQPADADGPSVRARLERLLREPVFTRRAAELREEVRALPTPHEVAGRLEELVARLRRDAGREPIHREPGGHPVGPRA</sequence>
<dbReference type="NCBIfam" id="TIGR04516">
    <property type="entry name" value="glycosyl_450act"/>
    <property type="match status" value="1"/>
</dbReference>